<evidence type="ECO:0000256" key="1">
    <source>
        <dbReference type="SAM" id="MobiDB-lite"/>
    </source>
</evidence>
<evidence type="ECO:0000313" key="2">
    <source>
        <dbReference type="EMBL" id="RRT72749.1"/>
    </source>
</evidence>
<sequence length="148" mass="17253">MPPQASLRMPQLTLFSTPPDPPTIDQQVRAIDTCPLNEEPYEGRRPTPEHGTSHLDSNTLLSNSVESLRAQLHLVKRHLDKVQKEFHKSKEERGRRANQYTIVDVLITGKLEEHKRPRTEKSRGQPLEPPRRWPDRLEPCYQGHFRRP</sequence>
<dbReference type="Proteomes" id="UP000287651">
    <property type="component" value="Unassembled WGS sequence"/>
</dbReference>
<name>A0A427A958_ENSVE</name>
<comment type="caution">
    <text evidence="2">The sequence shown here is derived from an EMBL/GenBank/DDBJ whole genome shotgun (WGS) entry which is preliminary data.</text>
</comment>
<evidence type="ECO:0008006" key="4">
    <source>
        <dbReference type="Google" id="ProtNLM"/>
    </source>
</evidence>
<gene>
    <name evidence="2" type="ORF">B296_00026632</name>
</gene>
<organism evidence="2 3">
    <name type="scientific">Ensete ventricosum</name>
    <name type="common">Abyssinian banana</name>
    <name type="synonym">Musa ensete</name>
    <dbReference type="NCBI Taxonomy" id="4639"/>
    <lineage>
        <taxon>Eukaryota</taxon>
        <taxon>Viridiplantae</taxon>
        <taxon>Streptophyta</taxon>
        <taxon>Embryophyta</taxon>
        <taxon>Tracheophyta</taxon>
        <taxon>Spermatophyta</taxon>
        <taxon>Magnoliopsida</taxon>
        <taxon>Liliopsida</taxon>
        <taxon>Zingiberales</taxon>
        <taxon>Musaceae</taxon>
        <taxon>Ensete</taxon>
    </lineage>
</organism>
<dbReference type="AlphaFoldDB" id="A0A427A958"/>
<feature type="region of interest" description="Disordered" evidence="1">
    <location>
        <begin position="37"/>
        <end position="58"/>
    </location>
</feature>
<protein>
    <recommendedName>
        <fullName evidence="4">Golgi SNAP receptor complex member 2</fullName>
    </recommendedName>
</protein>
<accession>A0A427A958</accession>
<feature type="region of interest" description="Disordered" evidence="1">
    <location>
        <begin position="108"/>
        <end position="148"/>
    </location>
</feature>
<evidence type="ECO:0000313" key="3">
    <source>
        <dbReference type="Proteomes" id="UP000287651"/>
    </source>
</evidence>
<feature type="region of interest" description="Disordered" evidence="1">
    <location>
        <begin position="1"/>
        <end position="24"/>
    </location>
</feature>
<feature type="compositionally biased region" description="Basic and acidic residues" evidence="1">
    <location>
        <begin position="41"/>
        <end position="53"/>
    </location>
</feature>
<dbReference type="EMBL" id="AMZH03003302">
    <property type="protein sequence ID" value="RRT72749.1"/>
    <property type="molecule type" value="Genomic_DNA"/>
</dbReference>
<feature type="compositionally biased region" description="Basic and acidic residues" evidence="1">
    <location>
        <begin position="110"/>
        <end position="138"/>
    </location>
</feature>
<reference evidence="2 3" key="1">
    <citation type="journal article" date="2014" name="Agronomy (Basel)">
        <title>A Draft Genome Sequence for Ensete ventricosum, the Drought-Tolerant Tree Against Hunger.</title>
        <authorList>
            <person name="Harrison J."/>
            <person name="Moore K.A."/>
            <person name="Paszkiewicz K."/>
            <person name="Jones T."/>
            <person name="Grant M."/>
            <person name="Ambacheew D."/>
            <person name="Muzemil S."/>
            <person name="Studholme D.J."/>
        </authorList>
    </citation>
    <scope>NUCLEOTIDE SEQUENCE [LARGE SCALE GENOMIC DNA]</scope>
</reference>
<proteinExistence type="predicted"/>